<evidence type="ECO:0000313" key="2">
    <source>
        <dbReference type="Proteomes" id="UP000238348"/>
    </source>
</evidence>
<organism evidence="1 2">
    <name type="scientific">Sorangium cellulosum</name>
    <name type="common">Polyangium cellulosum</name>
    <dbReference type="NCBI Taxonomy" id="56"/>
    <lineage>
        <taxon>Bacteria</taxon>
        <taxon>Pseudomonadati</taxon>
        <taxon>Myxococcota</taxon>
        <taxon>Polyangia</taxon>
        <taxon>Polyangiales</taxon>
        <taxon>Polyangiaceae</taxon>
        <taxon>Sorangium</taxon>
    </lineage>
</organism>
<dbReference type="Proteomes" id="UP000238348">
    <property type="component" value="Chromosome"/>
</dbReference>
<dbReference type="PANTHER" id="PTHR30619:SF1">
    <property type="entry name" value="RECOMBINATION PROTEIN 2"/>
    <property type="match status" value="1"/>
</dbReference>
<reference evidence="1 2" key="1">
    <citation type="submission" date="2015-09" db="EMBL/GenBank/DDBJ databases">
        <title>Sorangium comparison.</title>
        <authorList>
            <person name="Zaburannyi N."/>
            <person name="Bunk B."/>
            <person name="Overmann J."/>
            <person name="Mueller R."/>
        </authorList>
    </citation>
    <scope>NUCLEOTIDE SEQUENCE [LARGE SCALE GENOMIC DNA]</scope>
    <source>
        <strain evidence="1 2">So ce26</strain>
    </source>
</reference>
<dbReference type="OrthoDB" id="9790149at2"/>
<dbReference type="Gene3D" id="3.60.15.10">
    <property type="entry name" value="Ribonuclease Z/Hydroxyacylglutathione hydrolase-like"/>
    <property type="match status" value="1"/>
</dbReference>
<evidence type="ECO:0000313" key="1">
    <source>
        <dbReference type="EMBL" id="AUX42282.1"/>
    </source>
</evidence>
<name>A0A2L0ESP7_SORCE</name>
<protein>
    <recommendedName>
        <fullName evidence="3">Metallo-beta-lactamase domain-containing protein</fullName>
    </recommendedName>
</protein>
<dbReference type="InterPro" id="IPR052159">
    <property type="entry name" value="Competence_DNA_uptake"/>
</dbReference>
<dbReference type="InterPro" id="IPR036866">
    <property type="entry name" value="RibonucZ/Hydroxyglut_hydro"/>
</dbReference>
<sequence>MADAAPRVGVYMLDVGQGDCTFVLGPEADATFKPILFDCRDAYVATRFVKDHRIGHLSAVVTSHLDSDHIAGMLPFLRAFVGDGGRVDALHAHIDKNPNRDTRRGAYLFMAQAVRWHDERRIPLAPSFRDLAPRRLHDGGSWAVDLVLPEYAALIDMRLEGGEAPNRTSTVLRVSMDDHAILVGGDATLDAWERLEPDLLPANVFRIPHHGGNIDEGLGSWKVADLYRRIHPSVAVISVGTNNGFEHPRREMLPFAPAEGGDCRVLCTQLTPRCHDDPLLARDRALGNPAQVTYPYRHRVARGDGRRSRPRDEVPCAGSIVAWLSPEGVEIVPGPDDWHDGFVDLLDHPLCRPPLAV</sequence>
<gene>
    <name evidence="1" type="ORF">SOCE26_037120</name>
</gene>
<dbReference type="RefSeq" id="WP_104981120.1">
    <property type="nucleotide sequence ID" value="NZ_CP012673.1"/>
</dbReference>
<accession>A0A2L0ESP7</accession>
<dbReference type="AlphaFoldDB" id="A0A2L0ESP7"/>
<dbReference type="SUPFAM" id="SSF56281">
    <property type="entry name" value="Metallo-hydrolase/oxidoreductase"/>
    <property type="match status" value="1"/>
</dbReference>
<proteinExistence type="predicted"/>
<dbReference type="EMBL" id="CP012673">
    <property type="protein sequence ID" value="AUX42282.1"/>
    <property type="molecule type" value="Genomic_DNA"/>
</dbReference>
<evidence type="ECO:0008006" key="3">
    <source>
        <dbReference type="Google" id="ProtNLM"/>
    </source>
</evidence>
<dbReference type="PANTHER" id="PTHR30619">
    <property type="entry name" value="DNA INTERNALIZATION/COMPETENCE PROTEIN COMEC/REC2"/>
    <property type="match status" value="1"/>
</dbReference>